<dbReference type="SUPFAM" id="SSF52096">
    <property type="entry name" value="ClpP/crotonase"/>
    <property type="match status" value="1"/>
</dbReference>
<name>A0A8S2VTN1_9BILA</name>
<dbReference type="AlphaFoldDB" id="A0A8S2VTN1"/>
<sequence>EDLLFQRASELARLERVPRIYISANSGARIGLAEELKFLYNIAWNDPNDVEKGIHYLYLTPEDHARVSNMNCVRTEVVNDDGETRYRIVDIIG</sequence>
<dbReference type="Gene3D" id="2.40.460.10">
    <property type="entry name" value="Biotin dependent carboxylase carboxyltransferase"/>
    <property type="match status" value="1"/>
</dbReference>
<organism evidence="2 3">
    <name type="scientific">Rotaria magnacalcarata</name>
    <dbReference type="NCBI Taxonomy" id="392030"/>
    <lineage>
        <taxon>Eukaryota</taxon>
        <taxon>Metazoa</taxon>
        <taxon>Spiralia</taxon>
        <taxon>Gnathifera</taxon>
        <taxon>Rotifera</taxon>
        <taxon>Eurotatoria</taxon>
        <taxon>Bdelloidea</taxon>
        <taxon>Philodinida</taxon>
        <taxon>Philodinidae</taxon>
        <taxon>Rotaria</taxon>
    </lineage>
</organism>
<evidence type="ECO:0000259" key="1">
    <source>
        <dbReference type="PROSITE" id="PS50980"/>
    </source>
</evidence>
<dbReference type="Proteomes" id="UP000676336">
    <property type="component" value="Unassembled WGS sequence"/>
</dbReference>
<dbReference type="FunFam" id="2.40.460.10:FF:000001">
    <property type="entry name" value="Acetyl-CoA carboxylase 1"/>
    <property type="match status" value="1"/>
</dbReference>
<evidence type="ECO:0000313" key="3">
    <source>
        <dbReference type="Proteomes" id="UP000676336"/>
    </source>
</evidence>
<dbReference type="Pfam" id="PF01039">
    <property type="entry name" value="Carboxyl_trans"/>
    <property type="match status" value="1"/>
</dbReference>
<feature type="non-terminal residue" evidence="2">
    <location>
        <position position="93"/>
    </location>
</feature>
<accession>A0A8S2VTN1</accession>
<dbReference type="GO" id="GO:0006633">
    <property type="term" value="P:fatty acid biosynthetic process"/>
    <property type="evidence" value="ECO:0007669"/>
    <property type="project" value="TreeGrafter"/>
</dbReference>
<dbReference type="InterPro" id="IPR049076">
    <property type="entry name" value="ACCA"/>
</dbReference>
<dbReference type="EMBL" id="CAJOBI010054937">
    <property type="protein sequence ID" value="CAF4389844.1"/>
    <property type="molecule type" value="Genomic_DNA"/>
</dbReference>
<evidence type="ECO:0000313" key="2">
    <source>
        <dbReference type="EMBL" id="CAF4389844.1"/>
    </source>
</evidence>
<gene>
    <name evidence="2" type="ORF">SMN809_LOCUS29957</name>
</gene>
<dbReference type="InterPro" id="IPR034733">
    <property type="entry name" value="AcCoA_carboxyl_beta"/>
</dbReference>
<protein>
    <recommendedName>
        <fullName evidence="1">CoA carboxyltransferase N-terminal domain-containing protein</fullName>
    </recommendedName>
</protein>
<dbReference type="InterPro" id="IPR029045">
    <property type="entry name" value="ClpP/crotonase-like_dom_sf"/>
</dbReference>
<dbReference type="GO" id="GO:0005739">
    <property type="term" value="C:mitochondrion"/>
    <property type="evidence" value="ECO:0007669"/>
    <property type="project" value="TreeGrafter"/>
</dbReference>
<dbReference type="PROSITE" id="PS50980">
    <property type="entry name" value="COA_CT_NTER"/>
    <property type="match status" value="1"/>
</dbReference>
<feature type="domain" description="CoA carboxyltransferase N-terminal" evidence="1">
    <location>
        <begin position="1"/>
        <end position="93"/>
    </location>
</feature>
<dbReference type="PANTHER" id="PTHR45728">
    <property type="entry name" value="ACETYL-COA CARBOXYLASE, ISOFORM A"/>
    <property type="match status" value="1"/>
</dbReference>
<dbReference type="PANTHER" id="PTHR45728:SF3">
    <property type="entry name" value="ACETYL-COA CARBOXYLASE"/>
    <property type="match status" value="1"/>
</dbReference>
<dbReference type="GO" id="GO:0003989">
    <property type="term" value="F:acetyl-CoA carboxylase activity"/>
    <property type="evidence" value="ECO:0007669"/>
    <property type="project" value="InterPro"/>
</dbReference>
<reference evidence="2" key="1">
    <citation type="submission" date="2021-02" db="EMBL/GenBank/DDBJ databases">
        <authorList>
            <person name="Nowell W R."/>
        </authorList>
    </citation>
    <scope>NUCLEOTIDE SEQUENCE</scope>
</reference>
<proteinExistence type="predicted"/>
<feature type="non-terminal residue" evidence="2">
    <location>
        <position position="1"/>
    </location>
</feature>
<dbReference type="InterPro" id="IPR011762">
    <property type="entry name" value="COA_CT_N"/>
</dbReference>
<comment type="caution">
    <text evidence="2">The sequence shown here is derived from an EMBL/GenBank/DDBJ whole genome shotgun (WGS) entry which is preliminary data.</text>
</comment>